<sequence length="332" mass="36971">MYGLFYFVDGSVIAESTSIIQDAYINAGVTVTCKEDIQSQEGWIEVILPAKRRQDPKPVAAKLLFMAENYKEVVQKRVAFLKRGDIWSSSQSGQEKGVVKQGMTSGSQMAKIGEQLKRDLKRQPTRQLSSTPARYESDSDDTCCDIFDPPKKRKMVINTSEEEEDTIPQAESQRPGTVPAVFVELDEDSLKALKELPGLVSSLKTVLNKMEDSPLSSMISSQSESPRTGSHTGSEEDMVSLGNSLVQVPKRLYQRLIGRMMSLFTQELATLVFGRETLAKATLTGKGKKGELKEQLEPEKTNAIIDAVRERFPNTEVAEIRALLRRKCNNES</sequence>
<dbReference type="Proteomes" id="UP001155660">
    <property type="component" value="Chromosome B3"/>
</dbReference>
<feature type="compositionally biased region" description="Polar residues" evidence="1">
    <location>
        <begin position="214"/>
        <end position="232"/>
    </location>
</feature>
<feature type="region of interest" description="Disordered" evidence="1">
    <location>
        <begin position="118"/>
        <end position="149"/>
    </location>
</feature>
<gene>
    <name evidence="3" type="primary">LOC109083377</name>
</gene>
<reference evidence="3" key="1">
    <citation type="submission" date="2025-08" db="UniProtKB">
        <authorList>
            <consortium name="RefSeq"/>
        </authorList>
    </citation>
    <scope>IDENTIFICATION</scope>
    <source>
        <tissue evidence="3">Muscle</tissue>
    </source>
</reference>
<proteinExistence type="predicted"/>
<dbReference type="InterPro" id="IPR018379">
    <property type="entry name" value="BEN_domain"/>
</dbReference>
<accession>A0A9Q9ZVF2</accession>
<evidence type="ECO:0000256" key="1">
    <source>
        <dbReference type="SAM" id="MobiDB-lite"/>
    </source>
</evidence>
<feature type="domain" description="BEN" evidence="2">
    <location>
        <begin position="243"/>
        <end position="332"/>
    </location>
</feature>
<feature type="region of interest" description="Disordered" evidence="1">
    <location>
        <begin position="213"/>
        <end position="238"/>
    </location>
</feature>
<evidence type="ECO:0000259" key="2">
    <source>
        <dbReference type="PROSITE" id="PS51457"/>
    </source>
</evidence>
<dbReference type="GO" id="GO:0003677">
    <property type="term" value="F:DNA binding"/>
    <property type="evidence" value="ECO:0007669"/>
    <property type="project" value="InterPro"/>
</dbReference>
<dbReference type="PROSITE" id="PS51457">
    <property type="entry name" value="BEN"/>
    <property type="match status" value="1"/>
</dbReference>
<dbReference type="GeneID" id="109083377"/>
<dbReference type="RefSeq" id="XP_042575303.1">
    <property type="nucleotide sequence ID" value="XM_042719369.1"/>
</dbReference>
<dbReference type="OrthoDB" id="8186171at2759"/>
<organism evidence="3">
    <name type="scientific">Cyprinus carpio</name>
    <name type="common">Common carp</name>
    <dbReference type="NCBI Taxonomy" id="7962"/>
    <lineage>
        <taxon>Eukaryota</taxon>
        <taxon>Metazoa</taxon>
        <taxon>Chordata</taxon>
        <taxon>Craniata</taxon>
        <taxon>Vertebrata</taxon>
        <taxon>Euteleostomi</taxon>
        <taxon>Actinopterygii</taxon>
        <taxon>Neopterygii</taxon>
        <taxon>Teleostei</taxon>
        <taxon>Ostariophysi</taxon>
        <taxon>Cypriniformes</taxon>
        <taxon>Cyprinidae</taxon>
        <taxon>Cyprininae</taxon>
        <taxon>Cyprinus</taxon>
    </lineage>
</organism>
<dbReference type="Pfam" id="PF10523">
    <property type="entry name" value="BEN"/>
    <property type="match status" value="1"/>
</dbReference>
<evidence type="ECO:0000313" key="3">
    <source>
        <dbReference type="RefSeq" id="XP_042575303.1"/>
    </source>
</evidence>
<dbReference type="KEGG" id="ccar:109083377"/>
<name>A0A9Q9ZVF2_CYPCA</name>
<protein>
    <submittedName>
        <fullName evidence="3">Uncharacterized protein LOC109083377</fullName>
    </submittedName>
</protein>
<dbReference type="AlphaFoldDB" id="A0A9Q9ZVF2"/>
<dbReference type="SMART" id="SM01025">
    <property type="entry name" value="BEN"/>
    <property type="match status" value="1"/>
</dbReference>